<reference evidence="1" key="1">
    <citation type="journal article" date="2020" name="Nature">
        <title>Giant virus diversity and host interactions through global metagenomics.</title>
        <authorList>
            <person name="Schulz F."/>
            <person name="Roux S."/>
            <person name="Paez-Espino D."/>
            <person name="Jungbluth S."/>
            <person name="Walsh D.A."/>
            <person name="Denef V.J."/>
            <person name="McMahon K.D."/>
            <person name="Konstantinidis K.T."/>
            <person name="Eloe-Fadrosh E.A."/>
            <person name="Kyrpides N.C."/>
            <person name="Woyke T."/>
        </authorList>
    </citation>
    <scope>NUCLEOTIDE SEQUENCE</scope>
    <source>
        <strain evidence="1">GVMAG-M-3300021425-14</strain>
    </source>
</reference>
<name>A0A6C0CLY0_9ZZZZ</name>
<dbReference type="EMBL" id="MN739460">
    <property type="protein sequence ID" value="QHT05796.1"/>
    <property type="molecule type" value="Genomic_DNA"/>
</dbReference>
<sequence length="103" mass="11925">MNNQEIPTHDGWNHRWGCPPITIPKIKKHNTINNCTCCDNYLRVKIHNGTIEEYGNYTTKYGGKFCSSSCAITYIEKIEMNNKEKILVNNKNDDENTTNETKQ</sequence>
<accession>A0A6C0CLY0</accession>
<evidence type="ECO:0000313" key="1">
    <source>
        <dbReference type="EMBL" id="QHT05796.1"/>
    </source>
</evidence>
<proteinExistence type="predicted"/>
<dbReference type="AlphaFoldDB" id="A0A6C0CLY0"/>
<protein>
    <submittedName>
        <fullName evidence="1">Uncharacterized protein</fullName>
    </submittedName>
</protein>
<organism evidence="1">
    <name type="scientific">viral metagenome</name>
    <dbReference type="NCBI Taxonomy" id="1070528"/>
    <lineage>
        <taxon>unclassified sequences</taxon>
        <taxon>metagenomes</taxon>
        <taxon>organismal metagenomes</taxon>
    </lineage>
</organism>